<organism evidence="1 2">
    <name type="scientific">Dubosiella muris</name>
    <dbReference type="NCBI Taxonomy" id="3038133"/>
    <lineage>
        <taxon>Bacteria</taxon>
        <taxon>Bacillati</taxon>
        <taxon>Bacillota</taxon>
        <taxon>Erysipelotrichia</taxon>
        <taxon>Erysipelotrichales</taxon>
        <taxon>Erysipelotrichaceae</taxon>
        <taxon>Dubosiella</taxon>
    </lineage>
</organism>
<keyword evidence="2" id="KW-1185">Reference proteome</keyword>
<accession>A0AC61R4U9</accession>
<dbReference type="Proteomes" id="UP000308836">
    <property type="component" value="Unassembled WGS sequence"/>
</dbReference>
<dbReference type="EMBL" id="SRYG01000027">
    <property type="protein sequence ID" value="TGY64953.1"/>
    <property type="molecule type" value="Genomic_DNA"/>
</dbReference>
<comment type="caution">
    <text evidence="1">The sequence shown here is derived from an EMBL/GenBank/DDBJ whole genome shotgun (WGS) entry which is preliminary data.</text>
</comment>
<reference evidence="1" key="1">
    <citation type="submission" date="2019-04" db="EMBL/GenBank/DDBJ databases">
        <title>Microbes associate with the intestines of laboratory mice.</title>
        <authorList>
            <person name="Navarre W."/>
            <person name="Wong E."/>
            <person name="Huang K."/>
            <person name="Tropini C."/>
            <person name="Ng K."/>
            <person name="Yu B."/>
        </authorList>
    </citation>
    <scope>NUCLEOTIDE SEQUENCE</scope>
    <source>
        <strain evidence="1">NM09_H32</strain>
    </source>
</reference>
<evidence type="ECO:0000313" key="1">
    <source>
        <dbReference type="EMBL" id="TGY64953.1"/>
    </source>
</evidence>
<evidence type="ECO:0000313" key="2">
    <source>
        <dbReference type="Proteomes" id="UP000308836"/>
    </source>
</evidence>
<protein>
    <submittedName>
        <fullName evidence="1">Uncharacterized protein</fullName>
    </submittedName>
</protein>
<name>A0AC61R4U9_9FIRM</name>
<sequence length="387" mass="45956">MIDIPEHEKVKIGQMIEFLRKRKWKENKTWTVERFIEGVCSKATYAKLRKFPLKESETYDKLLAKLNLSYLYDAARRNDFLRAEKQCALAFEKENSRTPERLRALIESYAASGTIFEYLTCLALTDSTLSISDLLQIHAWIRPAMKEIVMGQILDALEQAPLSALTPAIQHALVFHTNRNRIQYLFLLIRNERFYEAASLCEELRKKDLTPRETARVRVAKLFLMHHIQPQSFEEEASRLRAEPFFPLLARDWIHICAIHAYFQRDFEKAKPLLMKEVLCEKTFFPAILFLAHMHGSANGFDKRVFYRFPIDHFPVEYQHLYTYFDMKFNHASFDILENYLWTICRKEIKAFYPSSIMARLIHDELRWISEQTNDRTRLYAFRQQFG</sequence>
<gene>
    <name evidence="1" type="ORF">E5336_10925</name>
</gene>
<proteinExistence type="predicted"/>